<accession>A0A915IHP2</accession>
<organism evidence="1 2">
    <name type="scientific">Romanomermis culicivorax</name>
    <name type="common">Nematode worm</name>
    <dbReference type="NCBI Taxonomy" id="13658"/>
    <lineage>
        <taxon>Eukaryota</taxon>
        <taxon>Metazoa</taxon>
        <taxon>Ecdysozoa</taxon>
        <taxon>Nematoda</taxon>
        <taxon>Enoplea</taxon>
        <taxon>Dorylaimia</taxon>
        <taxon>Mermithida</taxon>
        <taxon>Mermithoidea</taxon>
        <taxon>Mermithidae</taxon>
        <taxon>Romanomermis</taxon>
    </lineage>
</organism>
<evidence type="ECO:0000313" key="1">
    <source>
        <dbReference type="Proteomes" id="UP000887565"/>
    </source>
</evidence>
<proteinExistence type="predicted"/>
<reference evidence="2" key="1">
    <citation type="submission" date="2022-11" db="UniProtKB">
        <authorList>
            <consortium name="WormBaseParasite"/>
        </authorList>
    </citation>
    <scope>IDENTIFICATION</scope>
</reference>
<dbReference type="WBParaSite" id="nRc.2.0.1.t13600-RA">
    <property type="protein sequence ID" value="nRc.2.0.1.t13600-RA"/>
    <property type="gene ID" value="nRc.2.0.1.g13600"/>
</dbReference>
<dbReference type="Proteomes" id="UP000887565">
    <property type="component" value="Unplaced"/>
</dbReference>
<protein>
    <submittedName>
        <fullName evidence="2">Uncharacterized protein</fullName>
    </submittedName>
</protein>
<dbReference type="AlphaFoldDB" id="A0A915IHP2"/>
<keyword evidence="1" id="KW-1185">Reference proteome</keyword>
<name>A0A915IHP2_ROMCU</name>
<evidence type="ECO:0000313" key="2">
    <source>
        <dbReference type="WBParaSite" id="nRc.2.0.1.t13600-RA"/>
    </source>
</evidence>
<sequence>MYYWSNLRRNNSIQNILQAISDALGYESDVKHEFTINNPLNEPQQVKFNLSVQAFCSAMLDMIPFSRDILSASLVDLPPN</sequence>